<name>A0A9E8NAS7_9BACT</name>
<dbReference type="AlphaFoldDB" id="A0A9E8NAS7"/>
<sequence>MPTVEIASINSTKLGLDQVDFDIAIIEENKLESHRGLFYDILQQQDGVIVHLGNPDFKNDKEGGFFAGQIIDWSIDSCEYIELPEYSADDLEYNGGANQQFVFKFLEQYISDIDRLLKIALDKSPVKKIYFLTDYQFGPDKGNIEDIYTINDFWTQHNENGLILNTMYEMHGL</sequence>
<dbReference type="Proteomes" id="UP001164653">
    <property type="component" value="Chromosome"/>
</dbReference>
<protein>
    <submittedName>
        <fullName evidence="1">Uncharacterized protein</fullName>
    </submittedName>
</protein>
<gene>
    <name evidence="1" type="ORF">ON006_00860</name>
</gene>
<dbReference type="KEGG" id="dpf:ON006_00860"/>
<proteinExistence type="predicted"/>
<evidence type="ECO:0000313" key="2">
    <source>
        <dbReference type="Proteomes" id="UP001164653"/>
    </source>
</evidence>
<accession>A0A9E8NAS7</accession>
<dbReference type="EMBL" id="CP112998">
    <property type="protein sequence ID" value="WAC12518.1"/>
    <property type="molecule type" value="Genomic_DNA"/>
</dbReference>
<evidence type="ECO:0000313" key="1">
    <source>
        <dbReference type="EMBL" id="WAC12518.1"/>
    </source>
</evidence>
<dbReference type="RefSeq" id="WP_244823218.1">
    <property type="nucleotide sequence ID" value="NZ_CP112998.1"/>
</dbReference>
<reference evidence="1" key="1">
    <citation type="submission" date="2022-11" db="EMBL/GenBank/DDBJ databases">
        <title>Dyadobacter pollutisoli sp. nov., isolated from plastic dumped soil.</title>
        <authorList>
            <person name="Kim J.M."/>
            <person name="Kim K.R."/>
            <person name="Lee J.K."/>
            <person name="Hao L."/>
            <person name="Jeon C.O."/>
        </authorList>
    </citation>
    <scope>NUCLEOTIDE SEQUENCE</scope>
    <source>
        <strain evidence="1">U1</strain>
    </source>
</reference>
<organism evidence="1 2">
    <name type="scientific">Dyadobacter pollutisoli</name>
    <dbReference type="NCBI Taxonomy" id="2910158"/>
    <lineage>
        <taxon>Bacteria</taxon>
        <taxon>Pseudomonadati</taxon>
        <taxon>Bacteroidota</taxon>
        <taxon>Cytophagia</taxon>
        <taxon>Cytophagales</taxon>
        <taxon>Spirosomataceae</taxon>
        <taxon>Dyadobacter</taxon>
    </lineage>
</organism>
<keyword evidence="2" id="KW-1185">Reference proteome</keyword>